<dbReference type="Proteomes" id="UP000623842">
    <property type="component" value="Unassembled WGS sequence"/>
</dbReference>
<evidence type="ECO:0000313" key="4">
    <source>
        <dbReference type="Proteomes" id="UP000623842"/>
    </source>
</evidence>
<proteinExistence type="predicted"/>
<feature type="chain" id="PRO_5036781580" description="Alginate export domain-containing protein" evidence="1">
    <location>
        <begin position="27"/>
        <end position="401"/>
    </location>
</feature>
<evidence type="ECO:0000256" key="1">
    <source>
        <dbReference type="SAM" id="SignalP"/>
    </source>
</evidence>
<feature type="domain" description="Alginate export" evidence="2">
    <location>
        <begin position="43"/>
        <end position="250"/>
    </location>
</feature>
<comment type="caution">
    <text evidence="3">The sequence shown here is derived from an EMBL/GenBank/DDBJ whole genome shotgun (WGS) entry which is preliminary data.</text>
</comment>
<keyword evidence="1" id="KW-0732">Signal</keyword>
<reference evidence="3" key="2">
    <citation type="submission" date="2020-09" db="EMBL/GenBank/DDBJ databases">
        <authorList>
            <person name="Sun Q."/>
            <person name="Kim S."/>
        </authorList>
    </citation>
    <scope>NUCLEOTIDE SEQUENCE</scope>
    <source>
        <strain evidence="3">KCTC 42731</strain>
    </source>
</reference>
<dbReference type="AlphaFoldDB" id="A0A919BHM8"/>
<feature type="signal peptide" evidence="1">
    <location>
        <begin position="1"/>
        <end position="26"/>
    </location>
</feature>
<gene>
    <name evidence="3" type="ORF">GCM10017161_19870</name>
</gene>
<dbReference type="Gene3D" id="2.40.160.10">
    <property type="entry name" value="Porin"/>
    <property type="match status" value="1"/>
</dbReference>
<dbReference type="SUPFAM" id="SSF56935">
    <property type="entry name" value="Porins"/>
    <property type="match status" value="1"/>
</dbReference>
<dbReference type="RefSeq" id="WP_189769907.1">
    <property type="nucleotide sequence ID" value="NZ_BNCK01000004.1"/>
</dbReference>
<accession>A0A919BHM8</accession>
<dbReference type="Pfam" id="PF13372">
    <property type="entry name" value="Alginate_exp"/>
    <property type="match status" value="1"/>
</dbReference>
<dbReference type="EMBL" id="BNCK01000004">
    <property type="protein sequence ID" value="GHF91931.1"/>
    <property type="molecule type" value="Genomic_DNA"/>
</dbReference>
<reference evidence="3" key="1">
    <citation type="journal article" date="2014" name="Int. J. Syst. Evol. Microbiol.">
        <title>Complete genome sequence of Corynebacterium casei LMG S-19264T (=DSM 44701T), isolated from a smear-ripened cheese.</title>
        <authorList>
            <consortium name="US DOE Joint Genome Institute (JGI-PGF)"/>
            <person name="Walter F."/>
            <person name="Albersmeier A."/>
            <person name="Kalinowski J."/>
            <person name="Ruckert C."/>
        </authorList>
    </citation>
    <scope>NUCLEOTIDE SEQUENCE</scope>
    <source>
        <strain evidence="3">KCTC 42731</strain>
    </source>
</reference>
<evidence type="ECO:0000313" key="3">
    <source>
        <dbReference type="EMBL" id="GHF91931.1"/>
    </source>
</evidence>
<dbReference type="InterPro" id="IPR023614">
    <property type="entry name" value="Porin_dom_sf"/>
</dbReference>
<evidence type="ECO:0000259" key="2">
    <source>
        <dbReference type="Pfam" id="PF13372"/>
    </source>
</evidence>
<organism evidence="3 4">
    <name type="scientific">Thalassotalea marina</name>
    <dbReference type="NCBI Taxonomy" id="1673741"/>
    <lineage>
        <taxon>Bacteria</taxon>
        <taxon>Pseudomonadati</taxon>
        <taxon>Pseudomonadota</taxon>
        <taxon>Gammaproteobacteria</taxon>
        <taxon>Alteromonadales</taxon>
        <taxon>Colwelliaceae</taxon>
        <taxon>Thalassotalea</taxon>
    </lineage>
</organism>
<keyword evidence="4" id="KW-1185">Reference proteome</keyword>
<sequence length="401" mass="44202">MKTSNTLKLKMCLLATAIASSLPVNAELLSDVANAVNQGKTKLNFRYRIESVDQQGIEKDALASTLRSRLSWQSGVINNLSVQLEVDHVTSIVADDYNSTTNGKTKYPVIADPEGTDLNQVNIKYTKDKLDVIFGRQRIVLGDQRFIGGVAWRQNEQTFDAARFKYQATDNLSVDYSYVFNVNRIFGPQDGVQPADWHGNFHLSNINWSVSKQHSITAFAYLFDNDVANAMSTNTFGVMYTGKFSGVKTTLSYATQSDAADNKNNFTANYYKAELATKVNNINLSAGIEVLGSDNGVGFSTPLATLHKFQGFADKFLGTPSQGIEDIYVSANSTFGKLTLAATYHDFSSNRGGVDYGKELNLQAVYKFSKHASGLVKYASYNADDFATDTDKVWAMINFAF</sequence>
<dbReference type="InterPro" id="IPR025388">
    <property type="entry name" value="Alginate_export_dom"/>
</dbReference>
<protein>
    <recommendedName>
        <fullName evidence="2">Alginate export domain-containing protein</fullName>
    </recommendedName>
</protein>
<name>A0A919BHM8_9GAMM</name>